<evidence type="ECO:0000256" key="1">
    <source>
        <dbReference type="SAM" id="MobiDB-lite"/>
    </source>
</evidence>
<dbReference type="EMBL" id="KV424027">
    <property type="protein sequence ID" value="KZT53870.1"/>
    <property type="molecule type" value="Genomic_DNA"/>
</dbReference>
<sequence length="462" mass="50145">MLAMLVLPFFRGYIMLPVALVSERYGELTLVILGEGIIGVIKTLGDAVKGFGVGNAVYGQAICVLVIICCAWHFLFHGFNPEIRMGKKRGILWLLLHLPLHSVLLLLLAGMRNAVQYVNLGNAVIDVTDAFATLQAQGIAVLSQNGSGAFDTSQLPMEHLTVQFGKLPITTSFPDEVAFFEATVQQFPGNATVDPFIELVQYEVDALYWIAAEYSVEPSQELTDAYVRITVGTNSSWTPSDNDTLVQDTFNASMDEVSQLVLDFLSLYTTEVLEGTVYFLPTSGGLLILVSILNLLRSAPIGRWMWITWASHLIVGIGLALLGLLDLGGIEIKLTNDNVGDNHLSPVYRLLHSNMMIPTAAIAYAVLVLADAVFLSIGRRAEGGSLNKVAAEEAYSPSANGVREDDVLPLVSIGQTKRSDSPPERDGSDDERSWDGYQKGTSGPSLRMYGKVASEEEGQGKN</sequence>
<feature type="transmembrane region" description="Helical" evidence="2">
    <location>
        <begin position="57"/>
        <end position="79"/>
    </location>
</feature>
<feature type="transmembrane region" description="Helical" evidence="2">
    <location>
        <begin position="277"/>
        <end position="296"/>
    </location>
</feature>
<dbReference type="Proteomes" id="UP000076842">
    <property type="component" value="Unassembled WGS sequence"/>
</dbReference>
<evidence type="ECO:0000313" key="4">
    <source>
        <dbReference type="Proteomes" id="UP000076842"/>
    </source>
</evidence>
<dbReference type="OrthoDB" id="3243926at2759"/>
<organism evidence="3 4">
    <name type="scientific">Calocera cornea HHB12733</name>
    <dbReference type="NCBI Taxonomy" id="1353952"/>
    <lineage>
        <taxon>Eukaryota</taxon>
        <taxon>Fungi</taxon>
        <taxon>Dikarya</taxon>
        <taxon>Basidiomycota</taxon>
        <taxon>Agaricomycotina</taxon>
        <taxon>Dacrymycetes</taxon>
        <taxon>Dacrymycetales</taxon>
        <taxon>Dacrymycetaceae</taxon>
        <taxon>Calocera</taxon>
    </lineage>
</organism>
<gene>
    <name evidence="3" type="ORF">CALCODRAFT_35717</name>
</gene>
<keyword evidence="2" id="KW-0812">Transmembrane</keyword>
<dbReference type="PANTHER" id="PTHR42101">
    <property type="entry name" value="CHROMOSOME 16, WHOLE GENOME SHOTGUN SEQUENCE"/>
    <property type="match status" value="1"/>
</dbReference>
<dbReference type="Pfam" id="PF06772">
    <property type="entry name" value="LtrA"/>
    <property type="match status" value="1"/>
</dbReference>
<reference evidence="3 4" key="1">
    <citation type="journal article" date="2016" name="Mol. Biol. Evol.">
        <title>Comparative Genomics of Early-Diverging Mushroom-Forming Fungi Provides Insights into the Origins of Lignocellulose Decay Capabilities.</title>
        <authorList>
            <person name="Nagy L.G."/>
            <person name="Riley R."/>
            <person name="Tritt A."/>
            <person name="Adam C."/>
            <person name="Daum C."/>
            <person name="Floudas D."/>
            <person name="Sun H."/>
            <person name="Yadav J.S."/>
            <person name="Pangilinan J."/>
            <person name="Larsson K.H."/>
            <person name="Matsuura K."/>
            <person name="Barry K."/>
            <person name="Labutti K."/>
            <person name="Kuo R."/>
            <person name="Ohm R.A."/>
            <person name="Bhattacharya S.S."/>
            <person name="Shirouzu T."/>
            <person name="Yoshinaga Y."/>
            <person name="Martin F.M."/>
            <person name="Grigoriev I.V."/>
            <person name="Hibbett D.S."/>
        </authorList>
    </citation>
    <scope>NUCLEOTIDE SEQUENCE [LARGE SCALE GENOMIC DNA]</scope>
    <source>
        <strain evidence="3 4">HHB12733</strain>
    </source>
</reference>
<evidence type="ECO:0000313" key="3">
    <source>
        <dbReference type="EMBL" id="KZT53870.1"/>
    </source>
</evidence>
<feature type="compositionally biased region" description="Basic and acidic residues" evidence="1">
    <location>
        <begin position="417"/>
        <end position="434"/>
    </location>
</feature>
<feature type="transmembrane region" description="Helical" evidence="2">
    <location>
        <begin position="303"/>
        <end position="325"/>
    </location>
</feature>
<accession>A0A165E0Q0</accession>
<name>A0A165E0Q0_9BASI</name>
<dbReference type="AlphaFoldDB" id="A0A165E0Q0"/>
<evidence type="ECO:0000256" key="2">
    <source>
        <dbReference type="SAM" id="Phobius"/>
    </source>
</evidence>
<feature type="transmembrane region" description="Helical" evidence="2">
    <location>
        <begin position="355"/>
        <end position="378"/>
    </location>
</feature>
<keyword evidence="2" id="KW-1133">Transmembrane helix</keyword>
<feature type="transmembrane region" description="Helical" evidence="2">
    <location>
        <begin position="91"/>
        <end position="111"/>
    </location>
</feature>
<keyword evidence="4" id="KW-1185">Reference proteome</keyword>
<proteinExistence type="predicted"/>
<keyword evidence="2" id="KW-0472">Membrane</keyword>
<feature type="region of interest" description="Disordered" evidence="1">
    <location>
        <begin position="413"/>
        <end position="462"/>
    </location>
</feature>
<dbReference type="PANTHER" id="PTHR42101:SF1">
    <property type="entry name" value="LOW TEMPERATURE REQUIREMENT A"/>
    <property type="match status" value="1"/>
</dbReference>
<protein>
    <submittedName>
        <fullName evidence="3">Uncharacterized protein</fullName>
    </submittedName>
</protein>
<dbReference type="InParanoid" id="A0A165E0Q0"/>
<dbReference type="InterPro" id="IPR010640">
    <property type="entry name" value="Low_temperature_requirement_A"/>
</dbReference>